<accession>B8FPT6</accession>
<dbReference type="AlphaFoldDB" id="B8FPT6"/>
<keyword evidence="1" id="KW-0812">Transmembrane</keyword>
<dbReference type="HOGENOM" id="CLU_1701421_0_0_9"/>
<keyword evidence="1" id="KW-1133">Transmembrane helix</keyword>
<dbReference type="Proteomes" id="UP000007726">
    <property type="component" value="Chromosome"/>
</dbReference>
<name>B8FPT6_DESHD</name>
<organism evidence="2 3">
    <name type="scientific">Desulfitobacterium hafniense (strain DSM 10664 / DCB-2)</name>
    <dbReference type="NCBI Taxonomy" id="272564"/>
    <lineage>
        <taxon>Bacteria</taxon>
        <taxon>Bacillati</taxon>
        <taxon>Bacillota</taxon>
        <taxon>Clostridia</taxon>
        <taxon>Eubacteriales</taxon>
        <taxon>Desulfitobacteriaceae</taxon>
        <taxon>Desulfitobacterium</taxon>
    </lineage>
</organism>
<sequence>MKKPSFAFRVAAGLMAIALIAGGSYLFEAKAKAQGSMTGQLVPVVQQDAIVAYVDSGAVGQLSEQEKAVKGEAAAERDDQAASLDFVLNSAGIAAYSRVEIGDIADPDSSLSLTRQEAAKVVLRPGTDGTVSLLDPEQGDKVLIKIVGKLYVAD</sequence>
<dbReference type="EMBL" id="CP001336">
    <property type="protein sequence ID" value="ACL19750.1"/>
    <property type="molecule type" value="Genomic_DNA"/>
</dbReference>
<dbReference type="RefSeq" id="WP_015943606.1">
    <property type="nucleotide sequence ID" value="NC_011830.1"/>
</dbReference>
<proteinExistence type="predicted"/>
<evidence type="ECO:0000313" key="3">
    <source>
        <dbReference type="Proteomes" id="UP000007726"/>
    </source>
</evidence>
<reference evidence="2 3" key="1">
    <citation type="journal article" date="2012" name="BMC Microbiol.">
        <title>Genome sequence of Desulfitobacterium hafniense DCB-2, a Gram-positive anaerobe capable of dehalogenation and metal reduction.</title>
        <authorList>
            <person name="Kim S.H."/>
            <person name="Harzman C."/>
            <person name="Davis J.K."/>
            <person name="Hutcheson R."/>
            <person name="Broderick J.B."/>
            <person name="Marsh T.L."/>
            <person name="Tiedje J.M."/>
        </authorList>
    </citation>
    <scope>NUCLEOTIDE SEQUENCE [LARGE SCALE GENOMIC DNA]</scope>
    <source>
        <strain evidence="3">DSM 10664 / DCB-2</strain>
    </source>
</reference>
<keyword evidence="1" id="KW-0472">Membrane</keyword>
<feature type="transmembrane region" description="Helical" evidence="1">
    <location>
        <begin position="6"/>
        <end position="27"/>
    </location>
</feature>
<evidence type="ECO:0000256" key="1">
    <source>
        <dbReference type="SAM" id="Phobius"/>
    </source>
</evidence>
<gene>
    <name evidence="2" type="ordered locus">Dhaf_1704</name>
</gene>
<dbReference type="KEGG" id="dhd:Dhaf_1704"/>
<evidence type="ECO:0000313" key="2">
    <source>
        <dbReference type="EMBL" id="ACL19750.1"/>
    </source>
</evidence>
<protein>
    <submittedName>
        <fullName evidence="2">Uncharacterized protein</fullName>
    </submittedName>
</protein>